<reference evidence="2 3" key="1">
    <citation type="submission" date="2019-05" db="EMBL/GenBank/DDBJ databases">
        <title>Another draft genome of Portunus trituberculatus and its Hox gene families provides insights of decapod evolution.</title>
        <authorList>
            <person name="Jeong J.-H."/>
            <person name="Song I."/>
            <person name="Kim S."/>
            <person name="Choi T."/>
            <person name="Kim D."/>
            <person name="Ryu S."/>
            <person name="Kim W."/>
        </authorList>
    </citation>
    <scope>NUCLEOTIDE SEQUENCE [LARGE SCALE GENOMIC DNA]</scope>
    <source>
        <tissue evidence="2">Muscle</tissue>
    </source>
</reference>
<organism evidence="2 3">
    <name type="scientific">Portunus trituberculatus</name>
    <name type="common">Swimming crab</name>
    <name type="synonym">Neptunus trituberculatus</name>
    <dbReference type="NCBI Taxonomy" id="210409"/>
    <lineage>
        <taxon>Eukaryota</taxon>
        <taxon>Metazoa</taxon>
        <taxon>Ecdysozoa</taxon>
        <taxon>Arthropoda</taxon>
        <taxon>Crustacea</taxon>
        <taxon>Multicrustacea</taxon>
        <taxon>Malacostraca</taxon>
        <taxon>Eumalacostraca</taxon>
        <taxon>Eucarida</taxon>
        <taxon>Decapoda</taxon>
        <taxon>Pleocyemata</taxon>
        <taxon>Brachyura</taxon>
        <taxon>Eubrachyura</taxon>
        <taxon>Portunoidea</taxon>
        <taxon>Portunidae</taxon>
        <taxon>Portuninae</taxon>
        <taxon>Portunus</taxon>
    </lineage>
</organism>
<name>A0A5B7FM63_PORTR</name>
<evidence type="ECO:0000256" key="1">
    <source>
        <dbReference type="SAM" id="MobiDB-lite"/>
    </source>
</evidence>
<protein>
    <submittedName>
        <fullName evidence="2">Uncharacterized protein</fullName>
    </submittedName>
</protein>
<gene>
    <name evidence="2" type="ORF">E2C01_042327</name>
</gene>
<evidence type="ECO:0000313" key="3">
    <source>
        <dbReference type="Proteomes" id="UP000324222"/>
    </source>
</evidence>
<feature type="compositionally biased region" description="Basic residues" evidence="1">
    <location>
        <begin position="36"/>
        <end position="47"/>
    </location>
</feature>
<evidence type="ECO:0000313" key="2">
    <source>
        <dbReference type="EMBL" id="MPC48551.1"/>
    </source>
</evidence>
<dbReference type="EMBL" id="VSRR010008347">
    <property type="protein sequence ID" value="MPC48551.1"/>
    <property type="molecule type" value="Genomic_DNA"/>
</dbReference>
<dbReference type="Proteomes" id="UP000324222">
    <property type="component" value="Unassembled WGS sequence"/>
</dbReference>
<proteinExistence type="predicted"/>
<accession>A0A5B7FM63</accession>
<comment type="caution">
    <text evidence="2">The sequence shown here is derived from an EMBL/GenBank/DDBJ whole genome shotgun (WGS) entry which is preliminary data.</text>
</comment>
<feature type="region of interest" description="Disordered" evidence="1">
    <location>
        <begin position="36"/>
        <end position="56"/>
    </location>
</feature>
<dbReference type="AlphaFoldDB" id="A0A5B7FM63"/>
<keyword evidence="3" id="KW-1185">Reference proteome</keyword>
<sequence>MLRACPQWRPFVSASVWLRARRGDLSHIELLRPRRLTGHNSKRRRTGRVREAQTDAKLQYYHHNTAHAI</sequence>